<dbReference type="SUPFAM" id="SSF158791">
    <property type="entry name" value="MgtE N-terminal domain-like"/>
    <property type="match status" value="1"/>
</dbReference>
<dbReference type="InterPro" id="IPR036739">
    <property type="entry name" value="SLC41_membr_dom_sf"/>
</dbReference>
<dbReference type="InterPro" id="IPR000644">
    <property type="entry name" value="CBS_dom"/>
</dbReference>
<comment type="caution">
    <text evidence="9">Lacks conserved residue(s) required for the propagation of feature annotation.</text>
</comment>
<dbReference type="Gene3D" id="1.25.60.10">
    <property type="entry name" value="MgtE N-terminal domain-like"/>
    <property type="match status" value="1"/>
</dbReference>
<keyword evidence="9" id="KW-1003">Cell membrane</keyword>
<keyword evidence="3 9" id="KW-0813">Transport</keyword>
<feature type="transmembrane region" description="Helical" evidence="9">
    <location>
        <begin position="284"/>
        <end position="305"/>
    </location>
</feature>
<sequence>MRQNVLNEYLLQPFALEAAKKEANRLPAAELVQSIMEIEPHKRVLAFRLLEKEKAIAVFEYLRPEQQADLIRTMETPEVISLLEALDLDERVRLFEELPAKITKRLIANLSPQAREGVNLLLGYPERSAGRLMSLRYLAVRDDITVQSLLRSIRESELRDNELTLIFVIDAERYYRGFVRTVRLIKASPEQTLSSLIEGTNIAIRASDRDLQAVRLLKDNDLPAIPVVDNEGRLIGDITFDDVIELVEEEATDAALAQGGVGNLLRRDRVWSERLIRGSSWYAIRLRILFLIITLIGGMLVGGVIERFEEVLEAVTAAAVFIPLVMDMGGNVGTQSTTVFARGLAWNHINVNSFLPYLLREVRIGASMGAILGLIAGIIAYFWQGAPNGIPQLGTAVAISLFCVITLGAVLGAVLPWIMLKLGFDHAPGADPFITTIKDFTGLWIYFSRLACGH</sequence>
<dbReference type="STRING" id="247279.NIES1031_05460"/>
<evidence type="ECO:0000313" key="11">
    <source>
        <dbReference type="EMBL" id="OKH28218.1"/>
    </source>
</evidence>
<evidence type="ECO:0000256" key="8">
    <source>
        <dbReference type="PROSITE-ProRule" id="PRU00703"/>
    </source>
</evidence>
<keyword evidence="4 9" id="KW-0812">Transmembrane</keyword>
<dbReference type="Pfam" id="PF03448">
    <property type="entry name" value="MgtE_N"/>
    <property type="match status" value="1"/>
</dbReference>
<dbReference type="PROSITE" id="PS51371">
    <property type="entry name" value="CBS"/>
    <property type="match status" value="1"/>
</dbReference>
<keyword evidence="12" id="KW-1185">Reference proteome</keyword>
<dbReference type="InterPro" id="IPR006667">
    <property type="entry name" value="SLC41_membr_dom"/>
</dbReference>
<reference evidence="11 12" key="1">
    <citation type="submission" date="2016-11" db="EMBL/GenBank/DDBJ databases">
        <title>Draft Genome Sequences of Nine Cyanobacterial Strains from Diverse Habitats.</title>
        <authorList>
            <person name="Zhu T."/>
            <person name="Hou S."/>
            <person name="Lu X."/>
            <person name="Hess W.R."/>
        </authorList>
    </citation>
    <scope>NUCLEOTIDE SEQUENCE [LARGE SCALE GENOMIC DNA]</scope>
    <source>
        <strain evidence="11 12">5.2 s.c.1</strain>
    </source>
</reference>
<evidence type="ECO:0000256" key="1">
    <source>
        <dbReference type="ARBA" id="ARBA00004141"/>
    </source>
</evidence>
<comment type="subcellular location">
    <subcellularLocation>
        <location evidence="9">Cell membrane</location>
        <topology evidence="9">Multi-pass membrane protein</topology>
    </subcellularLocation>
    <subcellularLocation>
        <location evidence="1">Membrane</location>
        <topology evidence="1">Multi-pass membrane protein</topology>
    </subcellularLocation>
</comment>
<dbReference type="NCBIfam" id="TIGR00400">
    <property type="entry name" value="mgtE"/>
    <property type="match status" value="1"/>
</dbReference>
<evidence type="ECO:0000256" key="2">
    <source>
        <dbReference type="ARBA" id="ARBA00009749"/>
    </source>
</evidence>
<dbReference type="SUPFAM" id="SSF54631">
    <property type="entry name" value="CBS-domain pair"/>
    <property type="match status" value="1"/>
</dbReference>
<proteinExistence type="inferred from homology"/>
<dbReference type="InterPro" id="IPR046342">
    <property type="entry name" value="CBS_dom_sf"/>
</dbReference>
<evidence type="ECO:0000256" key="3">
    <source>
        <dbReference type="ARBA" id="ARBA00022448"/>
    </source>
</evidence>
<dbReference type="OrthoDB" id="9790355at2"/>
<dbReference type="GO" id="GO:0015095">
    <property type="term" value="F:magnesium ion transmembrane transporter activity"/>
    <property type="evidence" value="ECO:0007669"/>
    <property type="project" value="UniProtKB-UniRule"/>
</dbReference>
<comment type="caution">
    <text evidence="11">The sequence shown here is derived from an EMBL/GenBank/DDBJ whole genome shotgun (WGS) entry which is preliminary data.</text>
</comment>
<dbReference type="InterPro" id="IPR038076">
    <property type="entry name" value="MgtE_N_sf"/>
</dbReference>
<keyword evidence="8" id="KW-0129">CBS domain</keyword>
<evidence type="ECO:0000259" key="10">
    <source>
        <dbReference type="PROSITE" id="PS51371"/>
    </source>
</evidence>
<evidence type="ECO:0000256" key="9">
    <source>
        <dbReference type="RuleBase" id="RU362011"/>
    </source>
</evidence>
<keyword evidence="5 9" id="KW-0460">Magnesium</keyword>
<dbReference type="Proteomes" id="UP000185984">
    <property type="component" value="Unassembled WGS sequence"/>
</dbReference>
<dbReference type="PANTHER" id="PTHR43773:SF1">
    <property type="entry name" value="MAGNESIUM TRANSPORTER MGTE"/>
    <property type="match status" value="1"/>
</dbReference>
<dbReference type="EMBL" id="MRCC01000004">
    <property type="protein sequence ID" value="OKH28218.1"/>
    <property type="molecule type" value="Genomic_DNA"/>
</dbReference>
<keyword evidence="7 9" id="KW-0472">Membrane</keyword>
<name>A0A1U7HXB0_9CHRO</name>
<dbReference type="SUPFAM" id="SSF161093">
    <property type="entry name" value="MgtE membrane domain-like"/>
    <property type="match status" value="1"/>
</dbReference>
<keyword evidence="6 9" id="KW-1133">Transmembrane helix</keyword>
<organism evidence="11 12">
    <name type="scientific">Chroogloeocystis siderophila 5.2 s.c.1</name>
    <dbReference type="NCBI Taxonomy" id="247279"/>
    <lineage>
        <taxon>Bacteria</taxon>
        <taxon>Bacillati</taxon>
        <taxon>Cyanobacteriota</taxon>
        <taxon>Cyanophyceae</taxon>
        <taxon>Oscillatoriophycideae</taxon>
        <taxon>Chroococcales</taxon>
        <taxon>Chroococcaceae</taxon>
        <taxon>Chroogloeocystis</taxon>
    </lineage>
</organism>
<dbReference type="CDD" id="cd04606">
    <property type="entry name" value="CBS_pair_Mg_transporter"/>
    <property type="match status" value="1"/>
</dbReference>
<keyword evidence="9" id="KW-0479">Metal-binding</keyword>
<dbReference type="Gene3D" id="1.10.357.20">
    <property type="entry name" value="SLC41 divalent cation transporters, integral membrane domain"/>
    <property type="match status" value="1"/>
</dbReference>
<evidence type="ECO:0000256" key="4">
    <source>
        <dbReference type="ARBA" id="ARBA00022692"/>
    </source>
</evidence>
<dbReference type="SMART" id="SM00924">
    <property type="entry name" value="MgtE_N"/>
    <property type="match status" value="1"/>
</dbReference>
<dbReference type="Gene3D" id="3.10.580.10">
    <property type="entry name" value="CBS-domain"/>
    <property type="match status" value="1"/>
</dbReference>
<evidence type="ECO:0000256" key="6">
    <source>
        <dbReference type="ARBA" id="ARBA00022989"/>
    </source>
</evidence>
<accession>A0A1U7HXB0</accession>
<dbReference type="Pfam" id="PF01769">
    <property type="entry name" value="MgtE"/>
    <property type="match status" value="1"/>
</dbReference>
<comment type="similarity">
    <text evidence="2 9">Belongs to the SLC41A transporter family.</text>
</comment>
<dbReference type="Pfam" id="PF00571">
    <property type="entry name" value="CBS"/>
    <property type="match status" value="1"/>
</dbReference>
<dbReference type="PANTHER" id="PTHR43773">
    <property type="entry name" value="MAGNESIUM TRANSPORTER MGTE"/>
    <property type="match status" value="1"/>
</dbReference>
<evidence type="ECO:0000256" key="5">
    <source>
        <dbReference type="ARBA" id="ARBA00022842"/>
    </source>
</evidence>
<protein>
    <recommendedName>
        <fullName evidence="9">Magnesium transporter MgtE</fullName>
    </recommendedName>
</protein>
<evidence type="ECO:0000256" key="7">
    <source>
        <dbReference type="ARBA" id="ARBA00023136"/>
    </source>
</evidence>
<comment type="subunit">
    <text evidence="9">Homodimer.</text>
</comment>
<dbReference type="GO" id="GO:0005886">
    <property type="term" value="C:plasma membrane"/>
    <property type="evidence" value="ECO:0007669"/>
    <property type="project" value="UniProtKB-SubCell"/>
</dbReference>
<gene>
    <name evidence="11" type="ORF">NIES1031_05460</name>
</gene>
<comment type="function">
    <text evidence="9">Acts as a magnesium transporter.</text>
</comment>
<evidence type="ECO:0000313" key="12">
    <source>
        <dbReference type="Proteomes" id="UP000185984"/>
    </source>
</evidence>
<feature type="transmembrane region" description="Helical" evidence="9">
    <location>
        <begin position="364"/>
        <end position="383"/>
    </location>
</feature>
<dbReference type="GO" id="GO:0046872">
    <property type="term" value="F:metal ion binding"/>
    <property type="evidence" value="ECO:0007669"/>
    <property type="project" value="UniProtKB-KW"/>
</dbReference>
<feature type="domain" description="CBS" evidence="10">
    <location>
        <begin position="196"/>
        <end position="254"/>
    </location>
</feature>
<dbReference type="InterPro" id="IPR006668">
    <property type="entry name" value="Mg_transptr_MgtE_intracell_dom"/>
</dbReference>
<dbReference type="AlphaFoldDB" id="A0A1U7HXB0"/>
<dbReference type="InterPro" id="IPR006669">
    <property type="entry name" value="MgtE_transporter"/>
</dbReference>
<feature type="transmembrane region" description="Helical" evidence="9">
    <location>
        <begin position="395"/>
        <end position="419"/>
    </location>
</feature>